<dbReference type="EMBL" id="JAVFWL010000004">
    <property type="protein sequence ID" value="KAK6747099.1"/>
    <property type="molecule type" value="Genomic_DNA"/>
</dbReference>
<organism evidence="1 2">
    <name type="scientific">Necator americanus</name>
    <name type="common">Human hookworm</name>
    <dbReference type="NCBI Taxonomy" id="51031"/>
    <lineage>
        <taxon>Eukaryota</taxon>
        <taxon>Metazoa</taxon>
        <taxon>Ecdysozoa</taxon>
        <taxon>Nematoda</taxon>
        <taxon>Chromadorea</taxon>
        <taxon>Rhabditida</taxon>
        <taxon>Rhabditina</taxon>
        <taxon>Rhabditomorpha</taxon>
        <taxon>Strongyloidea</taxon>
        <taxon>Ancylostomatidae</taxon>
        <taxon>Bunostominae</taxon>
        <taxon>Necator</taxon>
    </lineage>
</organism>
<reference evidence="1 2" key="1">
    <citation type="submission" date="2023-08" db="EMBL/GenBank/DDBJ databases">
        <title>A Necator americanus chromosomal reference genome.</title>
        <authorList>
            <person name="Ilik V."/>
            <person name="Petrzelkova K.J."/>
            <person name="Pardy F."/>
            <person name="Fuh T."/>
            <person name="Niatou-Singa F.S."/>
            <person name="Gouil Q."/>
            <person name="Baker L."/>
            <person name="Ritchie M.E."/>
            <person name="Jex A.R."/>
            <person name="Gazzola D."/>
            <person name="Li H."/>
            <person name="Toshio Fujiwara R."/>
            <person name="Zhan B."/>
            <person name="Aroian R.V."/>
            <person name="Pafco B."/>
            <person name="Schwarz E.M."/>
        </authorList>
    </citation>
    <scope>NUCLEOTIDE SEQUENCE [LARGE SCALE GENOMIC DNA]</scope>
    <source>
        <strain evidence="1 2">Aroian</strain>
        <tissue evidence="1">Whole animal</tissue>
    </source>
</reference>
<evidence type="ECO:0000313" key="1">
    <source>
        <dbReference type="EMBL" id="KAK6747099.1"/>
    </source>
</evidence>
<accession>A0ABR1D9H3</accession>
<gene>
    <name evidence="1" type="primary">Necator_chrIV.g13665</name>
    <name evidence="1" type="ORF">RB195_000373</name>
</gene>
<protein>
    <submittedName>
        <fullName evidence="1">Uncharacterized protein</fullName>
    </submittedName>
</protein>
<name>A0ABR1D9H3_NECAM</name>
<evidence type="ECO:0000313" key="2">
    <source>
        <dbReference type="Proteomes" id="UP001303046"/>
    </source>
</evidence>
<sequence>MDKEHGRGTRIVPRCRLTPFIDAIRPIETRRRGGAISIDEHDHRAGLPGLVLLLDGFVSMSAPQLIFLKNNRGLSRLRNTLSVLVVFHHPTHCTRDSSMDYSDHHLHTLPGCYY</sequence>
<dbReference type="Proteomes" id="UP001303046">
    <property type="component" value="Unassembled WGS sequence"/>
</dbReference>
<proteinExistence type="predicted"/>
<comment type="caution">
    <text evidence="1">The sequence shown here is derived from an EMBL/GenBank/DDBJ whole genome shotgun (WGS) entry which is preliminary data.</text>
</comment>
<keyword evidence="2" id="KW-1185">Reference proteome</keyword>